<keyword evidence="2" id="KW-0812">Transmembrane</keyword>
<feature type="transmembrane region" description="Helical" evidence="2">
    <location>
        <begin position="173"/>
        <end position="197"/>
    </location>
</feature>
<feature type="transmembrane region" description="Helical" evidence="2">
    <location>
        <begin position="102"/>
        <end position="121"/>
    </location>
</feature>
<keyword evidence="4" id="KW-1185">Reference proteome</keyword>
<organism evidence="3 4">
    <name type="scientific">Teratosphaeria destructans</name>
    <dbReference type="NCBI Taxonomy" id="418781"/>
    <lineage>
        <taxon>Eukaryota</taxon>
        <taxon>Fungi</taxon>
        <taxon>Dikarya</taxon>
        <taxon>Ascomycota</taxon>
        <taxon>Pezizomycotina</taxon>
        <taxon>Dothideomycetes</taxon>
        <taxon>Dothideomycetidae</taxon>
        <taxon>Mycosphaerellales</taxon>
        <taxon>Teratosphaeriaceae</taxon>
        <taxon>Teratosphaeria</taxon>
    </lineage>
</organism>
<feature type="compositionally biased region" description="Acidic residues" evidence="1">
    <location>
        <begin position="23"/>
        <end position="32"/>
    </location>
</feature>
<reference evidence="3 4" key="2">
    <citation type="journal article" date="2021" name="Curr. Genet.">
        <title>Genetic response to nitrogen starvation in the aggressive Eucalyptus foliar pathogen Teratosphaeria destructans.</title>
        <authorList>
            <person name="Havenga M."/>
            <person name="Wingfield B.D."/>
            <person name="Wingfield M.J."/>
            <person name="Dreyer L.L."/>
            <person name="Roets F."/>
            <person name="Aylward J."/>
        </authorList>
    </citation>
    <scope>NUCLEOTIDE SEQUENCE [LARGE SCALE GENOMIC DNA]</scope>
    <source>
        <strain evidence="3">CMW44962</strain>
    </source>
</reference>
<feature type="transmembrane region" description="Helical" evidence="2">
    <location>
        <begin position="317"/>
        <end position="341"/>
    </location>
</feature>
<dbReference type="EMBL" id="RIBY02002126">
    <property type="protein sequence ID" value="KAH9825366.1"/>
    <property type="molecule type" value="Genomic_DNA"/>
</dbReference>
<dbReference type="PANTHER" id="PTHR19346">
    <property type="entry name" value="SUGAR PHOSPHATE TRANSPORTER DOMAIN-CONTAINING PROTEIN"/>
    <property type="match status" value="1"/>
</dbReference>
<proteinExistence type="predicted"/>
<evidence type="ECO:0000256" key="1">
    <source>
        <dbReference type="SAM" id="MobiDB-lite"/>
    </source>
</evidence>
<dbReference type="AlphaFoldDB" id="A0A9W7W097"/>
<feature type="transmembrane region" description="Helical" evidence="2">
    <location>
        <begin position="348"/>
        <end position="366"/>
    </location>
</feature>
<dbReference type="Proteomes" id="UP001138500">
    <property type="component" value="Unassembled WGS sequence"/>
</dbReference>
<gene>
    <name evidence="3" type="ORF">Tdes44962_MAKER10215</name>
</gene>
<evidence type="ECO:0000256" key="2">
    <source>
        <dbReference type="SAM" id="Phobius"/>
    </source>
</evidence>
<name>A0A9W7W097_9PEZI</name>
<evidence type="ECO:0000313" key="4">
    <source>
        <dbReference type="Proteomes" id="UP001138500"/>
    </source>
</evidence>
<dbReference type="InterPro" id="IPR037185">
    <property type="entry name" value="EmrE-like"/>
</dbReference>
<feature type="transmembrane region" description="Helical" evidence="2">
    <location>
        <begin position="372"/>
        <end position="390"/>
    </location>
</feature>
<dbReference type="PANTHER" id="PTHR19346:SF4">
    <property type="entry name" value="SUGAR PHOSPHATE TRANSPORTER DOMAIN-CONTAINING PROTEIN"/>
    <property type="match status" value="1"/>
</dbReference>
<reference evidence="3 4" key="1">
    <citation type="journal article" date="2018" name="IMA Fungus">
        <title>IMA Genome-F 10: Nine draft genome sequences of Claviceps purpurea s.lat., including C. arundinis, C. humidiphila, and C. cf. spartinae, pseudomolecules for the pitch canker pathogen Fusarium circinatum, draft genome of Davidsoniella eucalypti, Grosmannia galeiformis, Quambalaria eucalypti, and Teratosphaeria destructans.</title>
        <authorList>
            <person name="Wingfield B.D."/>
            <person name="Liu M."/>
            <person name="Nguyen H.D."/>
            <person name="Lane F.A."/>
            <person name="Morgan S.W."/>
            <person name="De Vos L."/>
            <person name="Wilken P.M."/>
            <person name="Duong T.A."/>
            <person name="Aylward J."/>
            <person name="Coetzee M.P."/>
            <person name="Dadej K."/>
            <person name="De Beer Z.W."/>
            <person name="Findlay W."/>
            <person name="Havenga M."/>
            <person name="Kolarik M."/>
            <person name="Menzies J.G."/>
            <person name="Naidoo K."/>
            <person name="Pochopski O."/>
            <person name="Shoukouhi P."/>
            <person name="Santana Q.C."/>
            <person name="Seifert K.A."/>
            <person name="Soal N."/>
            <person name="Steenkamp E.T."/>
            <person name="Tatham C.T."/>
            <person name="van der Nest M.A."/>
            <person name="Wingfield M.J."/>
        </authorList>
    </citation>
    <scope>NUCLEOTIDE SEQUENCE [LARGE SCALE GENOMIC DNA]</scope>
    <source>
        <strain evidence="3">CMW44962</strain>
    </source>
</reference>
<feature type="transmembrane region" description="Helical" evidence="2">
    <location>
        <begin position="68"/>
        <end position="90"/>
    </location>
</feature>
<accession>A0A9W7W097</accession>
<sequence length="402" mass="43118">MSTPKHDDDSSRPFLDAGRPSEDDLELSELDTDPDRHPESPTDPTPSIHPLHPNNAGPPPAPGQQSPLTVTLALLLCVLGFTINTEATAYFQDELGWKKPFATLYVTHGALILPWLGHIAWRRVTSRPTTTPYSTWVRDYNDDLRASISTVDAYATDGPRLVRKRRGRIGGPLDFLATAAALLTLVLTVSGVSWFLALSLTTPSDLTAIYTPPPSSPPSSACPSCTETLRWPSLAAVALSLLGTAVIAYGDTTAPHDVANPVGTDRWAGNLVACVGALAFGLYERPDRLLHPRHPLARPPAPPHRPHRAFELPSAHAALWILIAVLTGAFSITLLAVLVIWTDPIFGSFANVLSVFSVALSDWVFFDLSPSLATYAGGALVVVAFGLLAWDTFAGARKKGHG</sequence>
<keyword evidence="2" id="KW-0472">Membrane</keyword>
<dbReference type="InterPro" id="IPR026505">
    <property type="entry name" value="Solute_c_fam_35_mem_F3/F4"/>
</dbReference>
<feature type="region of interest" description="Disordered" evidence="1">
    <location>
        <begin position="1"/>
        <end position="65"/>
    </location>
</feature>
<keyword evidence="2" id="KW-1133">Transmembrane helix</keyword>
<evidence type="ECO:0000313" key="3">
    <source>
        <dbReference type="EMBL" id="KAH9825366.1"/>
    </source>
</evidence>
<protein>
    <submittedName>
        <fullName evidence="3">DUF6 domain protein</fullName>
    </submittedName>
</protein>
<feature type="compositionally biased region" description="Basic and acidic residues" evidence="1">
    <location>
        <begin position="1"/>
        <end position="11"/>
    </location>
</feature>
<comment type="caution">
    <text evidence="3">The sequence shown here is derived from an EMBL/GenBank/DDBJ whole genome shotgun (WGS) entry which is preliminary data.</text>
</comment>
<dbReference type="OrthoDB" id="10062838at2759"/>
<dbReference type="SUPFAM" id="SSF103481">
    <property type="entry name" value="Multidrug resistance efflux transporter EmrE"/>
    <property type="match status" value="1"/>
</dbReference>